<proteinExistence type="predicted"/>
<dbReference type="RefSeq" id="WP_072949111.1">
    <property type="nucleotide sequence ID" value="NZ_FRCT01000003.1"/>
</dbReference>
<dbReference type="Pfam" id="PF20013">
    <property type="entry name" value="GAP1-N2"/>
    <property type="match status" value="1"/>
</dbReference>
<dbReference type="Proteomes" id="UP000184394">
    <property type="component" value="Unassembled WGS sequence"/>
</dbReference>
<protein>
    <submittedName>
        <fullName evidence="3">Uncharacterized protein</fullName>
    </submittedName>
</protein>
<feature type="domain" description="GTPase-associated protein 1 N-terminal" evidence="1">
    <location>
        <begin position="3"/>
        <end position="132"/>
    </location>
</feature>
<dbReference type="AlphaFoldDB" id="A0A1M7HSS3"/>
<organism evidence="3 4">
    <name type="scientific">Ruminococcus flavefaciens</name>
    <dbReference type="NCBI Taxonomy" id="1265"/>
    <lineage>
        <taxon>Bacteria</taxon>
        <taxon>Bacillati</taxon>
        <taxon>Bacillota</taxon>
        <taxon>Clostridia</taxon>
        <taxon>Eubacteriales</taxon>
        <taxon>Oscillospiraceae</taxon>
        <taxon>Ruminococcus</taxon>
    </lineage>
</organism>
<dbReference type="EMBL" id="FRCT01000003">
    <property type="protein sequence ID" value="SHM31468.1"/>
    <property type="molecule type" value="Genomic_DNA"/>
</dbReference>
<dbReference type="InterPro" id="IPR045401">
    <property type="entry name" value="GAP1-M"/>
</dbReference>
<dbReference type="OrthoDB" id="167038at2"/>
<reference evidence="3 4" key="1">
    <citation type="submission" date="2016-11" db="EMBL/GenBank/DDBJ databases">
        <authorList>
            <person name="Jaros S."/>
            <person name="Januszkiewicz K."/>
            <person name="Wedrychowicz H."/>
        </authorList>
    </citation>
    <scope>NUCLEOTIDE SEQUENCE [LARGE SCALE GENOMIC DNA]</scope>
    <source>
        <strain evidence="3 4">Y1</strain>
    </source>
</reference>
<evidence type="ECO:0000259" key="2">
    <source>
        <dbReference type="Pfam" id="PF20014"/>
    </source>
</evidence>
<gene>
    <name evidence="3" type="ORF">SAMN04487860_10370</name>
</gene>
<accession>A0A1M7HSS3</accession>
<evidence type="ECO:0000313" key="3">
    <source>
        <dbReference type="EMBL" id="SHM31468.1"/>
    </source>
</evidence>
<evidence type="ECO:0000313" key="4">
    <source>
        <dbReference type="Proteomes" id="UP000184394"/>
    </source>
</evidence>
<dbReference type="Pfam" id="PF20014">
    <property type="entry name" value="GAP1-M"/>
    <property type="match status" value="1"/>
</dbReference>
<feature type="domain" description="GTPase-associated protein 1 middle" evidence="2">
    <location>
        <begin position="160"/>
        <end position="257"/>
    </location>
</feature>
<dbReference type="InterPro" id="IPR045402">
    <property type="entry name" value="GAP1-N2"/>
</dbReference>
<evidence type="ECO:0000259" key="1">
    <source>
        <dbReference type="Pfam" id="PF20013"/>
    </source>
</evidence>
<sequence>MSLHQVIYTSCMRGIKGVNDGQQVFSYDSQFTDSDNDEVKSLYSYKPPELDPGVRMSEEIALTLPKSYIFRRLDDGRCTLSLSTYLGRDYMGSAGRFGNHLSHVIVADQEDFKSYPCEYYGGSSLRDHMEFEEVNNPDPPEYLPAPTLDKGYTVDVDAVLEFLSIEDRLNIYKNMLYAMLSFNREQKRVVICDEQENIIMWIAALEYALPLQTALKINFTTYEYDPTLSASQICGVVSKGTRFTDESKRLHHVFDFIKNEYAEFEKDSDFYDFIDTVFSLSFDSIQDFHSFILNGYTYNSADEDIYSAYALYSIISDGVTGININKLTSALTFAEKYAYDNEKTSIVNNLMSQYNELLSTDKAVFTSVLRYVLSMRSKITQSSPSDIKQLAVDRILSEFSDAAVQEQSFSSFYNDIDKLCKQSDINLATEIMSERNRTRLFSVVQVSPDPWKIAFIIRIISRFAKSQKLPIAELSPDRPFGKIYYELIQKVQENDSSSISFLVECILDEFDDKCEYLVNMALNCEGMILDTHTASETVPALWKCFIKKMSEKQAKNYDVAYKIFLEYDCSEQLFMLFKSELQSCQDAASLKGIFDKHYAKVIGESRSYSSKFKDEVLNLYYHTLIKFDKNDTDVAKKELFGVIVDAQLEPAFVDELIDSIVTGIPLSPPNKSNERFIKTAFQYTYNLRHKPIRGKELLLLIGIIMDTISIKEQVEKKLDQLEVLTNHNFADLTSLSDNALTEYYNWILPTVFKWCKKIEFLNQFYDLFEMSNTSKQRFILDLTNIYFKDAKESKDNTGFVYYFQFVSENGTSAIRKELGKTLCKLNKNKMMELDVAMRDCYIKNKQVLAHWEEVKEVADSTNPILNNIANLFRRKKKED</sequence>
<name>A0A1M7HSS3_RUMFL</name>